<protein>
    <submittedName>
        <fullName evidence="1">Uncharacterized protein</fullName>
    </submittedName>
</protein>
<sequence>MEKISNSVSMVEESRLGVEEVLNAVEDPIINDIINRKLKTQVCQVGHIDAKKKDKVVHIRPGHVLQMDTFTYIRTFSQSYLWASNLSLNEDCSIECKRSRGTGKSKMIKRKSRLEREKRESNYWRPHPSGDVQACRHACSAVACSAYEWTIQPISSQEFWHTGNYAPLLPSVYRKKIERPTLRQYTSRDGRQINTDPHKAKRRYSQITCKYCFKNEHNNRGCDKKKEAMGRGDAGISGAGAQVEL</sequence>
<accession>A0ABU6U9M2</accession>
<comment type="caution">
    <text evidence="1">The sequence shown here is derived from an EMBL/GenBank/DDBJ whole genome shotgun (WGS) entry which is preliminary data.</text>
</comment>
<dbReference type="Proteomes" id="UP001341840">
    <property type="component" value="Unassembled WGS sequence"/>
</dbReference>
<gene>
    <name evidence="1" type="ORF">PIB30_028121</name>
</gene>
<proteinExistence type="predicted"/>
<evidence type="ECO:0000313" key="2">
    <source>
        <dbReference type="Proteomes" id="UP001341840"/>
    </source>
</evidence>
<name>A0ABU6U9M2_9FABA</name>
<evidence type="ECO:0000313" key="1">
    <source>
        <dbReference type="EMBL" id="MED6157936.1"/>
    </source>
</evidence>
<organism evidence="1 2">
    <name type="scientific">Stylosanthes scabra</name>
    <dbReference type="NCBI Taxonomy" id="79078"/>
    <lineage>
        <taxon>Eukaryota</taxon>
        <taxon>Viridiplantae</taxon>
        <taxon>Streptophyta</taxon>
        <taxon>Embryophyta</taxon>
        <taxon>Tracheophyta</taxon>
        <taxon>Spermatophyta</taxon>
        <taxon>Magnoliopsida</taxon>
        <taxon>eudicotyledons</taxon>
        <taxon>Gunneridae</taxon>
        <taxon>Pentapetalae</taxon>
        <taxon>rosids</taxon>
        <taxon>fabids</taxon>
        <taxon>Fabales</taxon>
        <taxon>Fabaceae</taxon>
        <taxon>Papilionoideae</taxon>
        <taxon>50 kb inversion clade</taxon>
        <taxon>dalbergioids sensu lato</taxon>
        <taxon>Dalbergieae</taxon>
        <taxon>Pterocarpus clade</taxon>
        <taxon>Stylosanthes</taxon>
    </lineage>
</organism>
<reference evidence="1 2" key="1">
    <citation type="journal article" date="2023" name="Plants (Basel)">
        <title>Bridging the Gap: Combining Genomics and Transcriptomics Approaches to Understand Stylosanthes scabra, an Orphan Legume from the Brazilian Caatinga.</title>
        <authorList>
            <person name="Ferreira-Neto J.R.C."/>
            <person name="da Silva M.D."/>
            <person name="Binneck E."/>
            <person name="de Melo N.F."/>
            <person name="da Silva R.H."/>
            <person name="de Melo A.L.T.M."/>
            <person name="Pandolfi V."/>
            <person name="Bustamante F.O."/>
            <person name="Brasileiro-Vidal A.C."/>
            <person name="Benko-Iseppon A.M."/>
        </authorList>
    </citation>
    <scope>NUCLEOTIDE SEQUENCE [LARGE SCALE GENOMIC DNA]</scope>
    <source>
        <tissue evidence="1">Leaves</tissue>
    </source>
</reference>
<keyword evidence="2" id="KW-1185">Reference proteome</keyword>
<dbReference type="EMBL" id="JASCZI010120939">
    <property type="protein sequence ID" value="MED6157936.1"/>
    <property type="molecule type" value="Genomic_DNA"/>
</dbReference>